<dbReference type="SUPFAM" id="SSF50475">
    <property type="entry name" value="FMN-binding split barrel"/>
    <property type="match status" value="1"/>
</dbReference>
<comment type="caution">
    <text evidence="12">The sequence shown here is derived from an EMBL/GenBank/DDBJ whole genome shotgun (WGS) entry which is preliminary data.</text>
</comment>
<evidence type="ECO:0000256" key="1">
    <source>
        <dbReference type="ARBA" id="ARBA00001917"/>
    </source>
</evidence>
<dbReference type="EMBL" id="JALNTZ010000008">
    <property type="protein sequence ID" value="KAJ3642191.1"/>
    <property type="molecule type" value="Genomic_DNA"/>
</dbReference>
<dbReference type="GO" id="GO:0004733">
    <property type="term" value="F:pyridoxamine phosphate oxidase activity"/>
    <property type="evidence" value="ECO:0007669"/>
    <property type="project" value="UniProtKB-EC"/>
</dbReference>
<evidence type="ECO:0000259" key="11">
    <source>
        <dbReference type="Pfam" id="PF10590"/>
    </source>
</evidence>
<dbReference type="PANTHER" id="PTHR10851:SF4">
    <property type="entry name" value="PYRIDOXAL 5'-PHOSPHATE SYNTHASE"/>
    <property type="match status" value="1"/>
</dbReference>
<protein>
    <recommendedName>
        <fullName evidence="6">pyridoxal 5'-phosphate synthase</fullName>
        <ecNumber evidence="6">1.4.3.5</ecNumber>
    </recommendedName>
</protein>
<reference evidence="12" key="1">
    <citation type="journal article" date="2023" name="G3 (Bethesda)">
        <title>Whole genome assemblies of Zophobas morio and Tenebrio molitor.</title>
        <authorList>
            <person name="Kaur S."/>
            <person name="Stinson S.A."/>
            <person name="diCenzo G.C."/>
        </authorList>
    </citation>
    <scope>NUCLEOTIDE SEQUENCE</scope>
    <source>
        <strain evidence="12">QUZm001</strain>
    </source>
</reference>
<dbReference type="GO" id="GO:0010181">
    <property type="term" value="F:FMN binding"/>
    <property type="evidence" value="ECO:0007669"/>
    <property type="project" value="InterPro"/>
</dbReference>
<evidence type="ECO:0000256" key="7">
    <source>
        <dbReference type="ARBA" id="ARBA00022630"/>
    </source>
</evidence>
<comment type="cofactor">
    <cofactor evidence="1">
        <name>FMN</name>
        <dbReference type="ChEBI" id="CHEBI:58210"/>
    </cofactor>
</comment>
<dbReference type="InterPro" id="IPR019576">
    <property type="entry name" value="Pyridoxamine_oxidase_dimer_C"/>
</dbReference>
<keyword evidence="9" id="KW-0560">Oxidoreductase</keyword>
<proteinExistence type="inferred from homology"/>
<keyword evidence="13" id="KW-1185">Reference proteome</keyword>
<evidence type="ECO:0000256" key="8">
    <source>
        <dbReference type="ARBA" id="ARBA00022643"/>
    </source>
</evidence>
<evidence type="ECO:0000259" key="10">
    <source>
        <dbReference type="Pfam" id="PF01243"/>
    </source>
</evidence>
<dbReference type="Pfam" id="PF10590">
    <property type="entry name" value="PNP_phzG_C"/>
    <property type="match status" value="1"/>
</dbReference>
<keyword evidence="8" id="KW-0288">FMN</keyword>
<dbReference type="InterPro" id="IPR011576">
    <property type="entry name" value="Pyridox_Oxase_N"/>
</dbReference>
<dbReference type="PANTHER" id="PTHR10851">
    <property type="entry name" value="PYRIDOXINE-5-PHOSPHATE OXIDASE"/>
    <property type="match status" value="1"/>
</dbReference>
<comment type="pathway">
    <text evidence="3">Cofactor metabolism; pyridoxal 5'-phosphate salvage; pyridoxal 5'-phosphate from pyridoxamine 5'-phosphate: step 1/1.</text>
</comment>
<keyword evidence="7" id="KW-0285">Flavoprotein</keyword>
<evidence type="ECO:0000313" key="12">
    <source>
        <dbReference type="EMBL" id="KAJ3642191.1"/>
    </source>
</evidence>
<dbReference type="GO" id="GO:0008615">
    <property type="term" value="P:pyridoxine biosynthetic process"/>
    <property type="evidence" value="ECO:0007669"/>
    <property type="project" value="InterPro"/>
</dbReference>
<dbReference type="Proteomes" id="UP001168821">
    <property type="component" value="Unassembled WGS sequence"/>
</dbReference>
<evidence type="ECO:0000256" key="5">
    <source>
        <dbReference type="ARBA" id="ARBA00007301"/>
    </source>
</evidence>
<dbReference type="Gene3D" id="2.30.110.10">
    <property type="entry name" value="Electron Transport, Fmn-binding Protein, Chain A"/>
    <property type="match status" value="1"/>
</dbReference>
<evidence type="ECO:0000256" key="2">
    <source>
        <dbReference type="ARBA" id="ARBA00003691"/>
    </source>
</evidence>
<evidence type="ECO:0000313" key="13">
    <source>
        <dbReference type="Proteomes" id="UP001168821"/>
    </source>
</evidence>
<sequence length="213" mass="24389">MQPLSDLSYIDVKNASNPANLLHEWVEEARSCGKPPFVMTLATATKNGEVSSRSVVIREITPDGYLTFTTQTHSEKKRNITENPNVAATILMNYDNNNTNVVRQINFVGMAQTLPHEKCKAYFDTHKLPAKIRSWIAQEGTAVDWNELKVRHDEVLKEVVEDGKVLEMPDSVVGYKIVPRKVDFYYCLPDKIGDRVVFQRDETGRWKYERVMP</sequence>
<feature type="domain" description="Pyridoxine 5'-phosphate oxidase dimerisation C-terminal" evidence="11">
    <location>
        <begin position="174"/>
        <end position="213"/>
    </location>
</feature>
<feature type="domain" description="Pyridoxamine 5'-phosphate oxidase N-terminal" evidence="10">
    <location>
        <begin position="27"/>
        <end position="153"/>
    </location>
</feature>
<comment type="function">
    <text evidence="2">Catalyzes the oxidation of either pyridoxine 5'-phosphate (PNP) or pyridoxamine 5'-phosphate (PMP) into pyridoxal 5'-phosphate (PLP).</text>
</comment>
<dbReference type="PIRSF" id="PIRSF000190">
    <property type="entry name" value="Pyd_amn-ph_oxd"/>
    <property type="match status" value="1"/>
</dbReference>
<name>A0AA38HSH4_9CUCU</name>
<comment type="pathway">
    <text evidence="4">Cofactor metabolism; pyridoxal 5'-phosphate salvage; pyridoxal 5'-phosphate from pyridoxine 5'-phosphate: step 1/1.</text>
</comment>
<evidence type="ECO:0000256" key="9">
    <source>
        <dbReference type="ARBA" id="ARBA00023002"/>
    </source>
</evidence>
<accession>A0AA38HSH4</accession>
<evidence type="ECO:0000256" key="4">
    <source>
        <dbReference type="ARBA" id="ARBA00005037"/>
    </source>
</evidence>
<dbReference type="InterPro" id="IPR000659">
    <property type="entry name" value="Pyridox_Oxase"/>
</dbReference>
<dbReference type="EC" id="1.4.3.5" evidence="6"/>
<comment type="similarity">
    <text evidence="5">Belongs to the pyridoxamine 5'-phosphate oxidase family.</text>
</comment>
<gene>
    <name evidence="12" type="ORF">Zmor_024997</name>
</gene>
<dbReference type="Pfam" id="PF01243">
    <property type="entry name" value="PNPOx_N"/>
    <property type="match status" value="1"/>
</dbReference>
<evidence type="ECO:0000256" key="6">
    <source>
        <dbReference type="ARBA" id="ARBA00012801"/>
    </source>
</evidence>
<dbReference type="AlphaFoldDB" id="A0AA38HSH4"/>
<organism evidence="12 13">
    <name type="scientific">Zophobas morio</name>
    <dbReference type="NCBI Taxonomy" id="2755281"/>
    <lineage>
        <taxon>Eukaryota</taxon>
        <taxon>Metazoa</taxon>
        <taxon>Ecdysozoa</taxon>
        <taxon>Arthropoda</taxon>
        <taxon>Hexapoda</taxon>
        <taxon>Insecta</taxon>
        <taxon>Pterygota</taxon>
        <taxon>Neoptera</taxon>
        <taxon>Endopterygota</taxon>
        <taxon>Coleoptera</taxon>
        <taxon>Polyphaga</taxon>
        <taxon>Cucujiformia</taxon>
        <taxon>Tenebrionidae</taxon>
        <taxon>Zophobas</taxon>
    </lineage>
</organism>
<evidence type="ECO:0000256" key="3">
    <source>
        <dbReference type="ARBA" id="ARBA00004738"/>
    </source>
</evidence>
<dbReference type="InterPro" id="IPR012349">
    <property type="entry name" value="Split_barrel_FMN-bd"/>
</dbReference>